<dbReference type="Proteomes" id="UP001177080">
    <property type="component" value="Unassembled WGS sequence"/>
</dbReference>
<proteinExistence type="predicted"/>
<gene>
    <name evidence="1" type="ORF">GB928_016180</name>
</gene>
<dbReference type="SUPFAM" id="SSF54909">
    <property type="entry name" value="Dimeric alpha+beta barrel"/>
    <property type="match status" value="1"/>
</dbReference>
<reference evidence="1" key="1">
    <citation type="submission" date="2022-04" db="EMBL/GenBank/DDBJ databases">
        <title>Shinella lacus sp. nov., a novel member of the genus Shinella from water.</title>
        <authorList>
            <person name="Deng Y."/>
        </authorList>
    </citation>
    <scope>NUCLEOTIDE SEQUENCE</scope>
    <source>
        <strain evidence="1">JCM 31239</strain>
    </source>
</reference>
<comment type="caution">
    <text evidence="1">The sequence shown here is derived from an EMBL/GenBank/DDBJ whole genome shotgun (WGS) entry which is preliminary data.</text>
</comment>
<organism evidence="1 2">
    <name type="scientific">Shinella curvata</name>
    <dbReference type="NCBI Taxonomy" id="1817964"/>
    <lineage>
        <taxon>Bacteria</taxon>
        <taxon>Pseudomonadati</taxon>
        <taxon>Pseudomonadota</taxon>
        <taxon>Alphaproteobacteria</taxon>
        <taxon>Hyphomicrobiales</taxon>
        <taxon>Rhizobiaceae</taxon>
        <taxon>Shinella</taxon>
    </lineage>
</organism>
<name>A0ABT8XGG3_9HYPH</name>
<accession>A0ABT8XGG3</accession>
<dbReference type="EMBL" id="WHSC02000007">
    <property type="protein sequence ID" value="MDO6122732.1"/>
    <property type="molecule type" value="Genomic_DNA"/>
</dbReference>
<protein>
    <submittedName>
        <fullName evidence="1">NIPSNAP family protein</fullName>
    </submittedName>
</protein>
<sequence length="103" mass="11252">MADFYDYARIWTTLIERHGGTHHGYFMPREKPEGAAVSFPGAGGDGAGDIAVALFTFPDEAAYLLYRDKVAEDADGIAANARFSKNPPFSSYDRTFLQPLSGD</sequence>
<keyword evidence="2" id="KW-1185">Reference proteome</keyword>
<evidence type="ECO:0000313" key="2">
    <source>
        <dbReference type="Proteomes" id="UP001177080"/>
    </source>
</evidence>
<evidence type="ECO:0000313" key="1">
    <source>
        <dbReference type="EMBL" id="MDO6122732.1"/>
    </source>
</evidence>
<dbReference type="InterPro" id="IPR011008">
    <property type="entry name" value="Dimeric_a/b-barrel"/>
</dbReference>